<comment type="caution">
    <text evidence="1">The sequence shown here is derived from an EMBL/GenBank/DDBJ whole genome shotgun (WGS) entry which is preliminary data.</text>
</comment>
<dbReference type="AlphaFoldDB" id="A0A1Y2F6R5"/>
<dbReference type="Proteomes" id="UP000193920">
    <property type="component" value="Unassembled WGS sequence"/>
</dbReference>
<proteinExistence type="predicted"/>
<dbReference type="EMBL" id="MCOG01000014">
    <property type="protein sequence ID" value="ORY79571.1"/>
    <property type="molecule type" value="Genomic_DNA"/>
</dbReference>
<name>A0A1Y2F6R5_9FUNG</name>
<sequence>MSDLIFLNKIPKISSKIYRIVNKYKDLLIKDDNKRDKQVLSKLIEDYYEYVYELLFFLCRVKNAGYLKNEEVQNFVDKYIMPKINNDIFTNQNDNDSSKKELKYYLKKFFIKNSEKFKASEHLNNTEFNIKMENLMEYINREYDLKI</sequence>
<evidence type="ECO:0000313" key="2">
    <source>
        <dbReference type="Proteomes" id="UP000193920"/>
    </source>
</evidence>
<protein>
    <submittedName>
        <fullName evidence="1">Uncharacterized protein</fullName>
    </submittedName>
</protein>
<accession>A0A1Y2F6R5</accession>
<gene>
    <name evidence="1" type="ORF">LY90DRAFT_664639</name>
</gene>
<reference evidence="1 2" key="1">
    <citation type="submission" date="2016-08" db="EMBL/GenBank/DDBJ databases">
        <title>A Parts List for Fungal Cellulosomes Revealed by Comparative Genomics.</title>
        <authorList>
            <consortium name="DOE Joint Genome Institute"/>
            <person name="Haitjema C.H."/>
            <person name="Gilmore S.P."/>
            <person name="Henske J.K."/>
            <person name="Solomon K.V."/>
            <person name="De Groot R."/>
            <person name="Kuo A."/>
            <person name="Mondo S.J."/>
            <person name="Salamov A.A."/>
            <person name="Labutti K."/>
            <person name="Zhao Z."/>
            <person name="Chiniquy J."/>
            <person name="Barry K."/>
            <person name="Brewer H.M."/>
            <person name="Purvine S.O."/>
            <person name="Wright A.T."/>
            <person name="Boxma B."/>
            <person name="Van Alen T."/>
            <person name="Hackstein J.H."/>
            <person name="Baker S.E."/>
            <person name="Grigoriev I.V."/>
            <person name="O'Malley M.A."/>
        </authorList>
    </citation>
    <scope>NUCLEOTIDE SEQUENCE [LARGE SCALE GENOMIC DNA]</scope>
    <source>
        <strain evidence="1 2">G1</strain>
    </source>
</reference>
<keyword evidence="2" id="KW-1185">Reference proteome</keyword>
<evidence type="ECO:0000313" key="1">
    <source>
        <dbReference type="EMBL" id="ORY79571.1"/>
    </source>
</evidence>
<organism evidence="1 2">
    <name type="scientific">Neocallimastix californiae</name>
    <dbReference type="NCBI Taxonomy" id="1754190"/>
    <lineage>
        <taxon>Eukaryota</taxon>
        <taxon>Fungi</taxon>
        <taxon>Fungi incertae sedis</taxon>
        <taxon>Chytridiomycota</taxon>
        <taxon>Chytridiomycota incertae sedis</taxon>
        <taxon>Neocallimastigomycetes</taxon>
        <taxon>Neocallimastigales</taxon>
        <taxon>Neocallimastigaceae</taxon>
        <taxon>Neocallimastix</taxon>
    </lineage>
</organism>